<name>A0A8S9ZH36_9BILA</name>
<evidence type="ECO:0000313" key="2">
    <source>
        <dbReference type="EMBL" id="KAF7632653.1"/>
    </source>
</evidence>
<protein>
    <submittedName>
        <fullName evidence="2">Uncharacterized protein</fullName>
    </submittedName>
</protein>
<dbReference type="Proteomes" id="UP000605970">
    <property type="component" value="Unassembled WGS sequence"/>
</dbReference>
<reference evidence="2" key="1">
    <citation type="journal article" date="2020" name="Ecol. Evol.">
        <title>Genome structure and content of the rice root-knot nematode (Meloidogyne graminicola).</title>
        <authorList>
            <person name="Phan N.T."/>
            <person name="Danchin E.G.J."/>
            <person name="Klopp C."/>
            <person name="Perfus-Barbeoch L."/>
            <person name="Kozlowski D.K."/>
            <person name="Koutsovoulos G.D."/>
            <person name="Lopez-Roques C."/>
            <person name="Bouchez O."/>
            <person name="Zahm M."/>
            <person name="Besnard G."/>
            <person name="Bellafiore S."/>
        </authorList>
    </citation>
    <scope>NUCLEOTIDE SEQUENCE</scope>
    <source>
        <strain evidence="2">VN-18</strain>
    </source>
</reference>
<comment type="caution">
    <text evidence="2">The sequence shown here is derived from an EMBL/GenBank/DDBJ whole genome shotgun (WGS) entry which is preliminary data.</text>
</comment>
<keyword evidence="3" id="KW-1185">Reference proteome</keyword>
<evidence type="ECO:0000313" key="3">
    <source>
        <dbReference type="Proteomes" id="UP000605970"/>
    </source>
</evidence>
<dbReference type="AlphaFoldDB" id="A0A8S9ZH36"/>
<proteinExistence type="predicted"/>
<organism evidence="2 3">
    <name type="scientific">Meloidogyne graminicola</name>
    <dbReference type="NCBI Taxonomy" id="189291"/>
    <lineage>
        <taxon>Eukaryota</taxon>
        <taxon>Metazoa</taxon>
        <taxon>Ecdysozoa</taxon>
        <taxon>Nematoda</taxon>
        <taxon>Chromadorea</taxon>
        <taxon>Rhabditida</taxon>
        <taxon>Tylenchina</taxon>
        <taxon>Tylenchomorpha</taxon>
        <taxon>Tylenchoidea</taxon>
        <taxon>Meloidogynidae</taxon>
        <taxon>Meloidogyninae</taxon>
        <taxon>Meloidogyne</taxon>
    </lineage>
</organism>
<evidence type="ECO:0000256" key="1">
    <source>
        <dbReference type="SAM" id="Phobius"/>
    </source>
</evidence>
<dbReference type="EMBL" id="JABEBT010000097">
    <property type="protein sequence ID" value="KAF7632653.1"/>
    <property type="molecule type" value="Genomic_DNA"/>
</dbReference>
<keyword evidence="1" id="KW-0812">Transmembrane</keyword>
<feature type="transmembrane region" description="Helical" evidence="1">
    <location>
        <begin position="17"/>
        <end position="35"/>
    </location>
</feature>
<gene>
    <name evidence="2" type="ORF">Mgra_00007957</name>
</gene>
<accession>A0A8S9ZH36</accession>
<feature type="non-terminal residue" evidence="2">
    <location>
        <position position="144"/>
    </location>
</feature>
<keyword evidence="1" id="KW-0472">Membrane</keyword>
<sequence>DKKIIIVKKKSIKKRNVLFNLIKLYLFIYFFFILLQPNNGCVGRNTTDCDNGANKCCPGLNCKYTPSRHFKCFKGNCVPLGGLVAVKDVWQCCFGSLPDYNDKRKTYVCTSCPTKGMPCQFDEDCCGKKCTNPTGIVDGGTCDF</sequence>
<keyword evidence="1" id="KW-1133">Transmembrane helix</keyword>